<evidence type="ECO:0000256" key="6">
    <source>
        <dbReference type="ARBA" id="ARBA00022679"/>
    </source>
</evidence>
<dbReference type="RefSeq" id="WP_256702764.1">
    <property type="nucleotide sequence ID" value="NZ_JBHUMJ010000002.1"/>
</dbReference>
<dbReference type="GO" id="GO:0004673">
    <property type="term" value="F:protein histidine kinase activity"/>
    <property type="evidence" value="ECO:0007669"/>
    <property type="project" value="UniProtKB-EC"/>
</dbReference>
<comment type="catalytic activity">
    <reaction evidence="1">
        <text>ATP + protein L-histidine = ADP + protein N-phospho-L-histidine.</text>
        <dbReference type="EC" id="2.7.13.3"/>
    </reaction>
</comment>
<evidence type="ECO:0000256" key="11">
    <source>
        <dbReference type="ARBA" id="ARBA00022989"/>
    </source>
</evidence>
<dbReference type="Proteomes" id="UP001597540">
    <property type="component" value="Unassembled WGS sequence"/>
</dbReference>
<sequence length="666" mass="76171">MTRRLRVFRAFTCKYKQKWDGFIVMRRGSNLVQGFVSWWEHRSLQSRLIAAYIAIILVPSLLVSIVSFRAINETYMKDAVDKSAYILDMEKLHIMNQIESMERSAQLAVSDKEVLNYLTRKTEPPLGELVDFNMSAFVNLTRIQFNNPNIEHLHLFTDNPYAYEIWPIIYNERRIKDEIWYKDTYGLGDLQMWSFQHTDRDLIKRTVEQEPKVSLLREISVISGEHSGIIQVDMLLSEFSPRTFTVQDEQSQLFLVDEEGEIFSRAKQSLLSNAPMMEQAIQAKFQALSDGEPWQMEYKEAGKSYIFLSVPLEGLNAHLLNVLSMEDVLAQISKIRNTTIGINILFIVIFTIIAYVLNSFILKNLVRLTDAMKKARRGELYTGVVIRGGGEIGELAFHFNKLMNKINELVAVAVRKEAMSKEAELRTLHNQIDSHFLYNTLENIRMLAEMEDQREIADSLTSLGGMMRYNFKWSGDYVKLRDELRHIRNYIEVMNIRFDTPITLIVDVPNVMLEAEVLKMSLQPIVENSVKHGWYEEAEVTGSKDKTIIIRAEAVRGKCQIWIQDNGTGMAEEELKLLRNQLHSSSCEKVNSGEAPASSAVNEVSRSDRSAGIGLMNVHQRIQLFFGAQYGLMLHSTQGVGTIVTITLPTVVMTGGDEGEETHNRG</sequence>
<dbReference type="SMART" id="SM00304">
    <property type="entry name" value="HAMP"/>
    <property type="match status" value="1"/>
</dbReference>
<dbReference type="Pfam" id="PF02518">
    <property type="entry name" value="HATPase_c"/>
    <property type="match status" value="1"/>
</dbReference>
<dbReference type="PANTHER" id="PTHR34220:SF11">
    <property type="entry name" value="SENSOR PROTEIN KINASE HPTS"/>
    <property type="match status" value="1"/>
</dbReference>
<evidence type="ECO:0000313" key="16">
    <source>
        <dbReference type="EMBL" id="MFD2699026.1"/>
    </source>
</evidence>
<evidence type="ECO:0000256" key="9">
    <source>
        <dbReference type="ARBA" id="ARBA00022777"/>
    </source>
</evidence>
<dbReference type="SUPFAM" id="SSF158472">
    <property type="entry name" value="HAMP domain-like"/>
    <property type="match status" value="1"/>
</dbReference>
<accession>A0ABW5SGW7</accession>
<evidence type="ECO:0000256" key="8">
    <source>
        <dbReference type="ARBA" id="ARBA00022741"/>
    </source>
</evidence>
<dbReference type="PANTHER" id="PTHR34220">
    <property type="entry name" value="SENSOR HISTIDINE KINASE YPDA"/>
    <property type="match status" value="1"/>
</dbReference>
<dbReference type="SUPFAM" id="SSF55874">
    <property type="entry name" value="ATPase domain of HSP90 chaperone/DNA topoisomerase II/histidine kinase"/>
    <property type="match status" value="1"/>
</dbReference>
<feature type="transmembrane region" description="Helical" evidence="14">
    <location>
        <begin position="340"/>
        <end position="366"/>
    </location>
</feature>
<evidence type="ECO:0000256" key="4">
    <source>
        <dbReference type="ARBA" id="ARBA00022475"/>
    </source>
</evidence>
<dbReference type="EC" id="2.7.13.3" evidence="3"/>
<feature type="transmembrane region" description="Helical" evidence="14">
    <location>
        <begin position="48"/>
        <end position="68"/>
    </location>
</feature>
<keyword evidence="5" id="KW-0597">Phosphoprotein</keyword>
<evidence type="ECO:0000256" key="10">
    <source>
        <dbReference type="ARBA" id="ARBA00022840"/>
    </source>
</evidence>
<proteinExistence type="predicted"/>
<evidence type="ECO:0000256" key="1">
    <source>
        <dbReference type="ARBA" id="ARBA00000085"/>
    </source>
</evidence>
<keyword evidence="17" id="KW-1185">Reference proteome</keyword>
<name>A0ABW5SGW7_9BACL</name>
<dbReference type="InterPro" id="IPR010559">
    <property type="entry name" value="Sig_transdc_His_kin_internal"/>
</dbReference>
<organism evidence="16 17">
    <name type="scientific">Paenibacillus shunpengii</name>
    <dbReference type="NCBI Taxonomy" id="2054424"/>
    <lineage>
        <taxon>Bacteria</taxon>
        <taxon>Bacillati</taxon>
        <taxon>Bacillota</taxon>
        <taxon>Bacilli</taxon>
        <taxon>Bacillales</taxon>
        <taxon>Paenibacillaceae</taxon>
        <taxon>Paenibacillus</taxon>
    </lineage>
</organism>
<dbReference type="InterPro" id="IPR003594">
    <property type="entry name" value="HATPase_dom"/>
</dbReference>
<dbReference type="PRINTS" id="PR00344">
    <property type="entry name" value="BCTRLSENSOR"/>
</dbReference>
<dbReference type="Gene3D" id="6.10.340.10">
    <property type="match status" value="1"/>
</dbReference>
<keyword evidence="13 14" id="KW-0472">Membrane</keyword>
<reference evidence="17" key="1">
    <citation type="journal article" date="2019" name="Int. J. Syst. Evol. Microbiol.">
        <title>The Global Catalogue of Microorganisms (GCM) 10K type strain sequencing project: providing services to taxonomists for standard genome sequencing and annotation.</title>
        <authorList>
            <consortium name="The Broad Institute Genomics Platform"/>
            <consortium name="The Broad Institute Genome Sequencing Center for Infectious Disease"/>
            <person name="Wu L."/>
            <person name="Ma J."/>
        </authorList>
    </citation>
    <scope>NUCLEOTIDE SEQUENCE [LARGE SCALE GENOMIC DNA]</scope>
    <source>
        <strain evidence="17">KCTC 33849</strain>
    </source>
</reference>
<keyword evidence="9 16" id="KW-0418">Kinase</keyword>
<evidence type="ECO:0000256" key="3">
    <source>
        <dbReference type="ARBA" id="ARBA00012438"/>
    </source>
</evidence>
<keyword evidence="7 14" id="KW-0812">Transmembrane</keyword>
<evidence type="ECO:0000256" key="5">
    <source>
        <dbReference type="ARBA" id="ARBA00022553"/>
    </source>
</evidence>
<evidence type="ECO:0000256" key="14">
    <source>
        <dbReference type="SAM" id="Phobius"/>
    </source>
</evidence>
<dbReference type="PROSITE" id="PS50885">
    <property type="entry name" value="HAMP"/>
    <property type="match status" value="1"/>
</dbReference>
<evidence type="ECO:0000313" key="17">
    <source>
        <dbReference type="Proteomes" id="UP001597540"/>
    </source>
</evidence>
<keyword evidence="8" id="KW-0547">Nucleotide-binding</keyword>
<dbReference type="CDD" id="cd06225">
    <property type="entry name" value="HAMP"/>
    <property type="match status" value="1"/>
</dbReference>
<gene>
    <name evidence="16" type="ORF">ACFSVM_00965</name>
</gene>
<comment type="caution">
    <text evidence="16">The sequence shown here is derived from an EMBL/GenBank/DDBJ whole genome shotgun (WGS) entry which is preliminary data.</text>
</comment>
<keyword evidence="6 16" id="KW-0808">Transferase</keyword>
<evidence type="ECO:0000256" key="7">
    <source>
        <dbReference type="ARBA" id="ARBA00022692"/>
    </source>
</evidence>
<keyword evidence="4" id="KW-1003">Cell membrane</keyword>
<dbReference type="EMBL" id="JBHUMJ010000002">
    <property type="protein sequence ID" value="MFD2699026.1"/>
    <property type="molecule type" value="Genomic_DNA"/>
</dbReference>
<evidence type="ECO:0000259" key="15">
    <source>
        <dbReference type="PROSITE" id="PS50885"/>
    </source>
</evidence>
<comment type="subcellular location">
    <subcellularLocation>
        <location evidence="2">Cell membrane</location>
        <topology evidence="2">Multi-pass membrane protein</topology>
    </subcellularLocation>
</comment>
<protein>
    <recommendedName>
        <fullName evidence="3">histidine kinase</fullName>
        <ecNumber evidence="3">2.7.13.3</ecNumber>
    </recommendedName>
</protein>
<dbReference type="InterPro" id="IPR036890">
    <property type="entry name" value="HATPase_C_sf"/>
</dbReference>
<evidence type="ECO:0000256" key="12">
    <source>
        <dbReference type="ARBA" id="ARBA00023012"/>
    </source>
</evidence>
<dbReference type="InterPro" id="IPR050640">
    <property type="entry name" value="Bact_2-comp_sensor_kinase"/>
</dbReference>
<keyword evidence="11 14" id="KW-1133">Transmembrane helix</keyword>
<dbReference type="InterPro" id="IPR003660">
    <property type="entry name" value="HAMP_dom"/>
</dbReference>
<feature type="domain" description="HAMP" evidence="15">
    <location>
        <begin position="359"/>
        <end position="411"/>
    </location>
</feature>
<keyword evidence="10" id="KW-0067">ATP-binding</keyword>
<evidence type="ECO:0000256" key="13">
    <source>
        <dbReference type="ARBA" id="ARBA00023136"/>
    </source>
</evidence>
<dbReference type="Gene3D" id="3.30.565.10">
    <property type="entry name" value="Histidine kinase-like ATPase, C-terminal domain"/>
    <property type="match status" value="1"/>
</dbReference>
<dbReference type="Pfam" id="PF06580">
    <property type="entry name" value="His_kinase"/>
    <property type="match status" value="1"/>
</dbReference>
<dbReference type="InterPro" id="IPR004358">
    <property type="entry name" value="Sig_transdc_His_kin-like_C"/>
</dbReference>
<keyword evidence="12" id="KW-0902">Two-component regulatory system</keyword>
<evidence type="ECO:0000256" key="2">
    <source>
        <dbReference type="ARBA" id="ARBA00004651"/>
    </source>
</evidence>